<gene>
    <name evidence="2" type="ORF">M0812_28094</name>
</gene>
<feature type="compositionally biased region" description="Basic residues" evidence="1">
    <location>
        <begin position="570"/>
        <end position="590"/>
    </location>
</feature>
<sequence>MNPKQKRNNLFLVLKKPTINNEEHYQKGEIVFQQTKENRMKIKKFTDFSKTYLRHPDLKQKDLFNLKAVNLLNLLNVIFPTPLNRIVETVFPEQQIKKNLKELKRVFKATMGWSKNEKFSIKRLVQKTQNEEVKFLNCLLSFKYKIETFGINKDQKQIVRDFYILQGELQYVRTNKGIINFSLTFPNQINSSMVDNKKEISLSWNKQNSKNESESESDGENENRIESYFDNWDLISDEDEEEDEDQDKGDPFGWMKNNKTLIQESNEQVYKNIFFERDFQYSLQQNNKKHTQNNLHTTKKTQNEKEKEINNNYSSTSSSEWEEYMISKELKETSKVNDFLIDDGFLELSNPNFVNIKKKQNQITLSSSSENYLIDNLINHKNKESEMYIDNSGFKKQQQNKVDNLNKTEEIGIIKTPKKMKKKNTFLRNLMKSLKKRVKSDETNEKKSLKISTNLDCYDVNDGSDDKIKNDFDDGNNITRRNKNNKKIEMDFENEIENGFKRKKLDRIEKKSPKYKKNMNTRTGREYFKKRGFIFLGKTENHLQLTREFFSIVAKYLLENKNNNNGGKNEKKKKNEKKRKKKLEKKKKKKTIQEKKKVKGKMEIKNIHNIDDNKIEFFYLINVYNGWASMKLYEMKKPIKQIIEKQSKMYLKAYNEAIWRCRIQATEFSLYCGLSKSEYKLMKIHLKYNSFTIFELEKTNPTFQSNYDENSFFLGFNSFHPKILIFSKVEKNINVFAKLKSRHQKLVIVFLFLIYRSTIQKNTYVGQNPEDFSKKNINGLNTEILPPSLPIDPKLSRYYTNPLNILSKIQNTNKNNFNHKIIRIISNIWKDGGTKFQVFFLVNKTVPFEPGILYIKKRGILEILQNQIINNHQFSQDFKLTQTQNQKQHNLIKISSKSDNKSITFLATNSTEETLFISKTILFFNKQFLNIIKK</sequence>
<evidence type="ECO:0000256" key="1">
    <source>
        <dbReference type="SAM" id="MobiDB-lite"/>
    </source>
</evidence>
<organism evidence="2 3">
    <name type="scientific">Anaeramoeba flamelloides</name>
    <dbReference type="NCBI Taxonomy" id="1746091"/>
    <lineage>
        <taxon>Eukaryota</taxon>
        <taxon>Metamonada</taxon>
        <taxon>Anaeramoebidae</taxon>
        <taxon>Anaeramoeba</taxon>
    </lineage>
</organism>
<evidence type="ECO:0000313" key="3">
    <source>
        <dbReference type="Proteomes" id="UP001146793"/>
    </source>
</evidence>
<dbReference type="EMBL" id="JANTQA010000070">
    <property type="protein sequence ID" value="KAJ3425649.1"/>
    <property type="molecule type" value="Genomic_DNA"/>
</dbReference>
<dbReference type="Proteomes" id="UP001146793">
    <property type="component" value="Unassembled WGS sequence"/>
</dbReference>
<proteinExistence type="predicted"/>
<comment type="caution">
    <text evidence="2">The sequence shown here is derived from an EMBL/GenBank/DDBJ whole genome shotgun (WGS) entry which is preliminary data.</text>
</comment>
<name>A0AAV7YDU0_9EUKA</name>
<accession>A0AAV7YDU0</accession>
<protein>
    <submittedName>
        <fullName evidence="2">Uncharacterized protein</fullName>
    </submittedName>
</protein>
<dbReference type="AlphaFoldDB" id="A0AAV7YDU0"/>
<evidence type="ECO:0000313" key="2">
    <source>
        <dbReference type="EMBL" id="KAJ3425649.1"/>
    </source>
</evidence>
<reference evidence="2" key="1">
    <citation type="submission" date="2022-08" db="EMBL/GenBank/DDBJ databases">
        <title>Novel sulphate-reducing endosymbionts in the free-living metamonad Anaeramoeba.</title>
        <authorList>
            <person name="Jerlstrom-Hultqvist J."/>
            <person name="Cepicka I."/>
            <person name="Gallot-Lavallee L."/>
            <person name="Salas-Leiva D."/>
            <person name="Curtis B.A."/>
            <person name="Zahonova K."/>
            <person name="Pipaliya S."/>
            <person name="Dacks J."/>
            <person name="Roger A.J."/>
        </authorList>
    </citation>
    <scope>NUCLEOTIDE SEQUENCE</scope>
    <source>
        <strain evidence="2">Busselton2</strain>
    </source>
</reference>
<feature type="region of interest" description="Disordered" evidence="1">
    <location>
        <begin position="561"/>
        <end position="595"/>
    </location>
</feature>